<accession>G4U4U6</accession>
<dbReference type="EC" id="7.1.1.2" evidence="7"/>
<keyword evidence="7" id="KW-0813">Transport</keyword>
<dbReference type="InterPro" id="IPR003918">
    <property type="entry name" value="NADH_UbQ_OxRdtase"/>
</dbReference>
<geneLocation type="mitochondrion" evidence="9"/>
<evidence type="ECO:0000256" key="5">
    <source>
        <dbReference type="ARBA" id="ARBA00022989"/>
    </source>
</evidence>
<feature type="transmembrane region" description="Helical" evidence="7">
    <location>
        <begin position="27"/>
        <end position="46"/>
    </location>
</feature>
<evidence type="ECO:0000256" key="6">
    <source>
        <dbReference type="ARBA" id="ARBA00023136"/>
    </source>
</evidence>
<dbReference type="PANTHER" id="PTHR43507:SF1">
    <property type="entry name" value="NADH-UBIQUINONE OXIDOREDUCTASE CHAIN 4"/>
    <property type="match status" value="1"/>
</dbReference>
<keyword evidence="7" id="KW-0679">Respiratory chain</keyword>
<dbReference type="GO" id="GO:0008137">
    <property type="term" value="F:NADH dehydrogenase (ubiquinone) activity"/>
    <property type="evidence" value="ECO:0007669"/>
    <property type="project" value="UniProtKB-UniRule"/>
</dbReference>
<dbReference type="GO" id="GO:0015990">
    <property type="term" value="P:electron transport coupled proton transport"/>
    <property type="evidence" value="ECO:0007669"/>
    <property type="project" value="TreeGrafter"/>
</dbReference>
<evidence type="ECO:0000256" key="4">
    <source>
        <dbReference type="ARBA" id="ARBA00022692"/>
    </source>
</evidence>
<evidence type="ECO:0000256" key="2">
    <source>
        <dbReference type="ARBA" id="ARBA00004141"/>
    </source>
</evidence>
<keyword evidence="7 9" id="KW-0496">Mitochondrion</keyword>
<keyword evidence="4 7" id="KW-0812">Transmembrane</keyword>
<feature type="transmembrane region" description="Helical" evidence="7">
    <location>
        <begin position="113"/>
        <end position="131"/>
    </location>
</feature>
<dbReference type="GO" id="GO:0048039">
    <property type="term" value="F:ubiquinone binding"/>
    <property type="evidence" value="ECO:0007669"/>
    <property type="project" value="TreeGrafter"/>
</dbReference>
<evidence type="ECO:0000313" key="9">
    <source>
        <dbReference type="EMBL" id="CCC29087.1"/>
    </source>
</evidence>
<dbReference type="GO" id="GO:0031966">
    <property type="term" value="C:mitochondrial membrane"/>
    <property type="evidence" value="ECO:0007669"/>
    <property type="project" value="UniProtKB-SubCell"/>
</dbReference>
<feature type="transmembrane region" description="Helical" evidence="7">
    <location>
        <begin position="167"/>
        <end position="189"/>
    </location>
</feature>
<keyword evidence="7" id="KW-0520">NAD</keyword>
<comment type="similarity">
    <text evidence="3 7">Belongs to the complex I subunit 4 family.</text>
</comment>
<feature type="domain" description="NADH:quinone oxidoreductase/Mrp antiporter transmembrane" evidence="8">
    <location>
        <begin position="131"/>
        <end position="412"/>
    </location>
</feature>
<feature type="transmembrane region" description="Helical" evidence="7">
    <location>
        <begin position="77"/>
        <end position="101"/>
    </location>
</feature>
<keyword evidence="7 9" id="KW-0830">Ubiquinone</keyword>
<reference evidence="9" key="1">
    <citation type="journal article" date="2011" name="FEMS Yeast Res.">
        <title>Mitochondrial genomes of yeasts of the Yarrowia clade.</title>
        <authorList>
            <person name="Gaillardin C."/>
            <person name="Neuveglise C."/>
            <person name="Kerscher S."/>
            <person name="Nicaud J.M."/>
        </authorList>
    </citation>
    <scope>NUCLEOTIDE SEQUENCE</scope>
    <source>
        <strain evidence="9">CBS:10151</strain>
    </source>
</reference>
<comment type="function">
    <text evidence="7">Core subunit of the mitochondrial membrane respiratory chain NADH dehydrogenase (Complex I) which catalyzes electron transfer from NADH through the respiratory chain, using ubiquinone as an electron acceptor. Essential for the catalytic activity and assembly of complex I.</text>
</comment>
<comment type="subcellular location">
    <subcellularLocation>
        <location evidence="2">Membrane</location>
        <topology evidence="2">Multi-pass membrane protein</topology>
    </subcellularLocation>
    <subcellularLocation>
        <location evidence="7">Mitochondrion membrane</location>
        <topology evidence="7">Multi-pass membrane protein</topology>
    </subcellularLocation>
</comment>
<comment type="catalytic activity">
    <reaction evidence="7">
        <text>a ubiquinone + NADH + 5 H(+)(in) = a ubiquinol + NAD(+) + 4 H(+)(out)</text>
        <dbReference type="Rhea" id="RHEA:29091"/>
        <dbReference type="Rhea" id="RHEA-COMP:9565"/>
        <dbReference type="Rhea" id="RHEA-COMP:9566"/>
        <dbReference type="ChEBI" id="CHEBI:15378"/>
        <dbReference type="ChEBI" id="CHEBI:16389"/>
        <dbReference type="ChEBI" id="CHEBI:17976"/>
        <dbReference type="ChEBI" id="CHEBI:57540"/>
        <dbReference type="ChEBI" id="CHEBI:57945"/>
        <dbReference type="EC" id="7.1.1.2"/>
    </reaction>
</comment>
<feature type="transmembrane region" description="Helical" evidence="7">
    <location>
        <begin position="209"/>
        <end position="231"/>
    </location>
</feature>
<feature type="transmembrane region" description="Helical" evidence="7">
    <location>
        <begin position="372"/>
        <end position="392"/>
    </location>
</feature>
<comment type="function">
    <text evidence="1">Core subunit of the mitochondrial membrane respiratory chain NADH dehydrogenase (Complex I) that is believed to belong to the minimal assembly required for catalysis. Complex I functions in the transfer of electrons from NADH to the respiratory chain. The immediate electron acceptor for the enzyme is believed to be ubiquinone.</text>
</comment>
<evidence type="ECO:0000256" key="1">
    <source>
        <dbReference type="ARBA" id="ARBA00003257"/>
    </source>
</evidence>
<evidence type="ECO:0000256" key="7">
    <source>
        <dbReference type="RuleBase" id="RU003297"/>
    </source>
</evidence>
<evidence type="ECO:0000256" key="3">
    <source>
        <dbReference type="ARBA" id="ARBA00009025"/>
    </source>
</evidence>
<proteinExistence type="inferred from homology"/>
<dbReference type="AlphaFoldDB" id="G4U4U6"/>
<dbReference type="GO" id="GO:0003954">
    <property type="term" value="F:NADH dehydrogenase activity"/>
    <property type="evidence" value="ECO:0007669"/>
    <property type="project" value="TreeGrafter"/>
</dbReference>
<dbReference type="Pfam" id="PF00361">
    <property type="entry name" value="Proton_antipo_M"/>
    <property type="match status" value="1"/>
</dbReference>
<name>G4U4U6_9ASCO</name>
<keyword evidence="5 7" id="KW-1133">Transmembrane helix</keyword>
<dbReference type="PRINTS" id="PR01437">
    <property type="entry name" value="NUOXDRDTASE4"/>
</dbReference>
<dbReference type="PANTHER" id="PTHR43507">
    <property type="entry name" value="NADH-UBIQUINONE OXIDOREDUCTASE CHAIN 4"/>
    <property type="match status" value="1"/>
</dbReference>
<feature type="transmembrane region" description="Helical" evidence="7">
    <location>
        <begin position="275"/>
        <end position="293"/>
    </location>
</feature>
<gene>
    <name evidence="9" type="primary">nd4</name>
</gene>
<dbReference type="GeneID" id="11341774"/>
<dbReference type="InterPro" id="IPR010227">
    <property type="entry name" value="NADH_Q_OxRdtase_chainM/4"/>
</dbReference>
<feature type="transmembrane region" description="Helical" evidence="7">
    <location>
        <begin position="404"/>
        <end position="423"/>
    </location>
</feature>
<dbReference type="RefSeq" id="YP_004927805.1">
    <property type="nucleotide sequence ID" value="NC_016124.1"/>
</dbReference>
<keyword evidence="7" id="KW-0249">Electron transport</keyword>
<evidence type="ECO:0000259" key="8">
    <source>
        <dbReference type="Pfam" id="PF00361"/>
    </source>
</evidence>
<organism evidence="9">
    <name type="scientific">Yarrowia alimentaria</name>
    <dbReference type="NCBI Taxonomy" id="479092"/>
    <lineage>
        <taxon>Eukaryota</taxon>
        <taxon>Fungi</taxon>
        <taxon>Dikarya</taxon>
        <taxon>Ascomycota</taxon>
        <taxon>Saccharomycotina</taxon>
        <taxon>Dipodascomycetes</taxon>
        <taxon>Dipodascales</taxon>
        <taxon>Dipodascales incertae sedis</taxon>
        <taxon>Yarrowia</taxon>
    </lineage>
</organism>
<reference evidence="9" key="2">
    <citation type="journal article" date="2012" name="FEMS Yeast Res.">
        <title>Mitochondrial genomes of yeasts of the Yarrowia clade.</title>
        <authorList>
            <person name="Gaillardin C."/>
            <person name="Neuveglise C."/>
            <person name="Kerscher S."/>
            <person name="Nicaud J.M."/>
        </authorList>
    </citation>
    <scope>NUCLEOTIDE SEQUENCE</scope>
    <source>
        <strain evidence="9">CBS:10151</strain>
    </source>
</reference>
<dbReference type="EMBL" id="FR877633">
    <property type="protein sequence ID" value="CCC29087.1"/>
    <property type="molecule type" value="Genomic_DNA"/>
</dbReference>
<dbReference type="InterPro" id="IPR001750">
    <property type="entry name" value="ND/Mrp_TM"/>
</dbReference>
<keyword evidence="6 7" id="KW-0472">Membrane</keyword>
<dbReference type="GO" id="GO:0042773">
    <property type="term" value="P:ATP synthesis coupled electron transport"/>
    <property type="evidence" value="ECO:0007669"/>
    <property type="project" value="InterPro"/>
</dbReference>
<sequence>MFLTSMLTGSSFLFNRMTAWQGNVKHFYLFASNLLLTFMVMLYINFNTFSNSFQFNFELFNSLNPFGLSNSDFSNGLLFGMDGLSLTFMLLTVLLMPLTLLGNWYNMNFNSNLYYTLVLAIGLVMLLNFWALDYISFYMLFEATLPLLFILMHIYGSSDSERASFYVLMFTTSGSLFMLLSIVVMSIVLNTTNFINHNLFVLSLDLQTMMWLGLFMAIMVKTPLFPIHVWLPVVHSESPLAGSMMLAGLMLKLALYAMLRLLLPLLCEAQMLYTPMMYIISLLTMILTSLATLRQIDTKVIIAYSSMSHMGMAILGVCSNTSLGIYGSIVLGVAHGFVSPALFLMVGGILYDRYHMRIVNYYKGLTTYMPQLATYIMMLSFANIGTPLTGNFTGEFLSLQGGFIRNPIMGGMSCISVLLAAIYQLKLTNRLTGGTSSIYMHRTNDVTIREKFIMNVLMISTLIMGMCPQIMYNLLYWTVNNYMYMM</sequence>
<feature type="transmembrane region" description="Helical" evidence="7">
    <location>
        <begin position="243"/>
        <end position="263"/>
    </location>
</feature>
<feature type="transmembrane region" description="Helical" evidence="7">
    <location>
        <begin position="137"/>
        <end position="155"/>
    </location>
</feature>
<feature type="transmembrane region" description="Helical" evidence="7">
    <location>
        <begin position="300"/>
        <end position="317"/>
    </location>
</feature>
<feature type="transmembrane region" description="Helical" evidence="7">
    <location>
        <begin position="452"/>
        <end position="477"/>
    </location>
</feature>
<protein>
    <recommendedName>
        <fullName evidence="7">NADH-ubiquinone oxidoreductase chain 4</fullName>
        <ecNumber evidence="7">7.1.1.2</ecNumber>
    </recommendedName>
</protein>
<feature type="transmembrane region" description="Helical" evidence="7">
    <location>
        <begin position="323"/>
        <end position="351"/>
    </location>
</feature>
<dbReference type="NCBIfam" id="TIGR01972">
    <property type="entry name" value="NDH_I_M"/>
    <property type="match status" value="1"/>
</dbReference>